<evidence type="ECO:0000313" key="1">
    <source>
        <dbReference type="EMBL" id="CTQ49276.1"/>
    </source>
</evidence>
<dbReference type="InterPro" id="IPR021719">
    <property type="entry name" value="Prot_inh_I78"/>
</dbReference>
<organism evidence="1 2">
    <name type="scientific">Jannaschia donghaensis</name>
    <dbReference type="NCBI Taxonomy" id="420998"/>
    <lineage>
        <taxon>Bacteria</taxon>
        <taxon>Pseudomonadati</taxon>
        <taxon>Pseudomonadota</taxon>
        <taxon>Alphaproteobacteria</taxon>
        <taxon>Rhodobacterales</taxon>
        <taxon>Roseobacteraceae</taxon>
        <taxon>Jannaschia</taxon>
    </lineage>
</organism>
<dbReference type="Pfam" id="PF11720">
    <property type="entry name" value="Inhibitor_I78"/>
    <property type="match status" value="1"/>
</dbReference>
<dbReference type="EMBL" id="CXSU01000011">
    <property type="protein sequence ID" value="CTQ49276.1"/>
    <property type="molecule type" value="Genomic_DNA"/>
</dbReference>
<dbReference type="AlphaFoldDB" id="A0A0M6YJN7"/>
<evidence type="ECO:0000313" key="2">
    <source>
        <dbReference type="Proteomes" id="UP000049222"/>
    </source>
</evidence>
<gene>
    <name evidence="1" type="ORF">JDO7802_01289</name>
</gene>
<dbReference type="RefSeq" id="WP_055083752.1">
    <property type="nucleotide sequence ID" value="NZ_CXSU01000011.1"/>
</dbReference>
<sequence length="88" mass="9207">MKPTVFFLLTLTALAGCKDDRVAAAPPDACGAQGYRSLIGTPLAAVTLPADLDMRIVGPGRIGTTDYRPERLNIEVDEAGTITDLSCG</sequence>
<dbReference type="Proteomes" id="UP000049222">
    <property type="component" value="Unassembled WGS sequence"/>
</dbReference>
<keyword evidence="2" id="KW-1185">Reference proteome</keyword>
<name>A0A0M6YJN7_9RHOB</name>
<proteinExistence type="predicted"/>
<protein>
    <submittedName>
        <fullName evidence="1">Peptidase inhibitor I78 family protein</fullName>
    </submittedName>
</protein>
<accession>A0A0M6YJN7</accession>
<dbReference type="OrthoDB" id="8724542at2"/>
<dbReference type="PROSITE" id="PS51257">
    <property type="entry name" value="PROKAR_LIPOPROTEIN"/>
    <property type="match status" value="1"/>
</dbReference>
<dbReference type="Gene3D" id="3.30.10.10">
    <property type="entry name" value="Trypsin Inhibitor V, subunit A"/>
    <property type="match status" value="1"/>
</dbReference>
<reference evidence="1 2" key="1">
    <citation type="submission" date="2015-07" db="EMBL/GenBank/DDBJ databases">
        <authorList>
            <person name="Noorani M."/>
        </authorList>
    </citation>
    <scope>NUCLEOTIDE SEQUENCE [LARGE SCALE GENOMIC DNA]</scope>
    <source>
        <strain evidence="1 2">CECT 7802</strain>
    </source>
</reference>